<proteinExistence type="predicted"/>
<reference evidence="2 3" key="1">
    <citation type="submission" date="2017-09" db="EMBL/GenBank/DDBJ databases">
        <title>Depth-based differentiation of microbial function through sediment-hosted aquifers and enrichment of novel symbionts in the deep terrestrial subsurface.</title>
        <authorList>
            <person name="Probst A.J."/>
            <person name="Ladd B."/>
            <person name="Jarett J.K."/>
            <person name="Geller-Mcgrath D.E."/>
            <person name="Sieber C.M."/>
            <person name="Emerson J.B."/>
            <person name="Anantharaman K."/>
            <person name="Thomas B.C."/>
            <person name="Malmstrom R."/>
            <person name="Stieglmeier M."/>
            <person name="Klingl A."/>
            <person name="Woyke T."/>
            <person name="Ryan C.M."/>
            <person name="Banfield J.F."/>
        </authorList>
    </citation>
    <scope>NUCLEOTIDE SEQUENCE [LARGE SCALE GENOMIC DNA]</scope>
    <source>
        <strain evidence="2">CG10_big_fil_rev_8_21_14_0_10_48_11</strain>
    </source>
</reference>
<comment type="caution">
    <text evidence="2">The sequence shown here is derived from an EMBL/GenBank/DDBJ whole genome shotgun (WGS) entry which is preliminary data.</text>
</comment>
<dbReference type="EMBL" id="PFET01000015">
    <property type="protein sequence ID" value="PJE75487.1"/>
    <property type="molecule type" value="Genomic_DNA"/>
</dbReference>
<keyword evidence="1" id="KW-1133">Transmembrane helix</keyword>
<evidence type="ECO:0000313" key="2">
    <source>
        <dbReference type="EMBL" id="PJE75487.1"/>
    </source>
</evidence>
<keyword evidence="1" id="KW-0472">Membrane</keyword>
<evidence type="ECO:0000256" key="1">
    <source>
        <dbReference type="SAM" id="Phobius"/>
    </source>
</evidence>
<sequence length="138" mass="15247">MATLVFTIMAIIHLCKPQKVTAILFLVLSLVSLVYVSSPIKIIDFFLFIGAISLLWAMGKHEGLAKKLQIDSGLTAEKFSTALEEKQKGNDKTVEEIITSAQERAKARYKKATGVDPKSIVPEIGKEISWADIVNHTF</sequence>
<name>A0A2M8LDG0_9BACT</name>
<keyword evidence="1" id="KW-0812">Transmembrane</keyword>
<evidence type="ECO:0000313" key="3">
    <source>
        <dbReference type="Proteomes" id="UP000231152"/>
    </source>
</evidence>
<organism evidence="2 3">
    <name type="scientific">Candidatus Uhrbacteria bacterium CG10_big_fil_rev_8_21_14_0_10_48_11</name>
    <dbReference type="NCBI Taxonomy" id="1975037"/>
    <lineage>
        <taxon>Bacteria</taxon>
        <taxon>Candidatus Uhriibacteriota</taxon>
    </lineage>
</organism>
<protein>
    <submittedName>
        <fullName evidence="2">Uncharacterized protein</fullName>
    </submittedName>
</protein>
<dbReference type="AlphaFoldDB" id="A0A2M8LDG0"/>
<feature type="transmembrane region" description="Helical" evidence="1">
    <location>
        <begin position="42"/>
        <end position="59"/>
    </location>
</feature>
<accession>A0A2M8LDG0</accession>
<dbReference type="Proteomes" id="UP000231152">
    <property type="component" value="Unassembled WGS sequence"/>
</dbReference>
<feature type="transmembrane region" description="Helical" evidence="1">
    <location>
        <begin position="20"/>
        <end position="36"/>
    </location>
</feature>
<gene>
    <name evidence="2" type="ORF">COV04_04590</name>
</gene>